<protein>
    <submittedName>
        <fullName evidence="2">Chromosome segregation protein SMC</fullName>
    </submittedName>
</protein>
<dbReference type="GeneID" id="83879378"/>
<accession>A0A0N7M851</accession>
<dbReference type="RefSeq" id="WP_058309550.1">
    <property type="nucleotide sequence ID" value="NZ_CYTW01000001.1"/>
</dbReference>
<dbReference type="Proteomes" id="UP000051870">
    <property type="component" value="Unassembled WGS sequence"/>
</dbReference>
<dbReference type="STRING" id="1715693.PH7735_00285"/>
<keyword evidence="3" id="KW-1185">Reference proteome</keyword>
<name>A0A0N7M851_9RHOB</name>
<sequence>MFELKRISVMNWNLLDLEDIEIDGITAIIGMMGSGKSTLLDAIQTVKTGNQVSKLSLNRAASSIKSTRSVKEYCLGVTEDTIRLGVTRDACHSMLVLSYRDDKLNAECAVGITMFADKDEPREHTTCRFIAEGTMFSFEEFADREADGTLVVDSPEIILERVREKSGRGYSVHNNSAKGFIENYLRAMRPKGATPNADDYIRRFRNAIAFQEIKDPTDFVRTFVLDEDPIQTDRLRSNLQTWDEISDSLETLKKKIGDARSLRAAYASEAESIFTTQENAYQAAWSKAQISEIKSEEARGKARQADVDLADLSQERSRVDQKIEREEAAREAKREQHMASSYTQSQAVAEARIASQEKDVKISAGKLKGILEQGASLRNIDDLKRFLPASAGCMKIAAERLEQIRREFTGSGTLPVDTAEISKLITTVSDTERVVASLNAQYEDMVVEQRKTEDQRSEKLRQLRSREQGGKGMDQQVQDFIEYLVEEGIVAEALPMMVEVTPGMEDWVRALETRLGAFKQAVYVDPKNFDQAYQILRNRKQATGRGYEREHRNWKVRLINTQKLARGKGLRNAASNAIVSILETDNDLIRKFLDSQFGGTVMVDTLAELKQQSDAIMKDGSQSQGFSVRVNRMGSPILGRVAQESLMYELQTQVQDLTSQIERRKTDIQRLKSGASIFHSVGQLDPGAAGAFIGEIEEGIKTLKNLENERDAELSDDERELIADIKTHGANINQLKIYRDGDLEDRKNKLIREQARASEKVREEDSARARHQAECDNLAEVDKGPENMRWRNALYHMDHPARGRSIAALTARLGQISRQDEAWHIDNIERLRKEKREELDANSEAAGRRARRMRGIATYLSEYGEDIELAKKSAPDILNWLVSHVLHMEDNELLKYQTQIEEFRKITRREVREVFMTKLNDNLKIALSEMRKLNKRIRRHKFEGMTYVFDWKIDPTMKPLYQMAKRVSDEADKAGTLLMEGGDEVLNEAVEIIREIFKSEEGAAKFEDYRQYFEFELVMTRDEVTDADIDNQGVDGLKTDIAVTGNLTDRIGKGSGGQKQTPYYVAIAASMAAAYYPNARPGESMGMGLVCFDEAFNKLDIRSTQELIRLYRDLDLQILIAAPEEKRTSFMEVADTIVTISKAPGAPELFIDVERIGEKTKDELRKANPEHVGIAGFRQNVLSGYIGQMAPNNASTEPAE</sequence>
<dbReference type="AlphaFoldDB" id="A0A0N7M851"/>
<dbReference type="Pfam" id="PF13558">
    <property type="entry name" value="SbcC_Walker_B"/>
    <property type="match status" value="1"/>
</dbReference>
<reference evidence="3" key="1">
    <citation type="submission" date="2015-09" db="EMBL/GenBank/DDBJ databases">
        <authorList>
            <person name="Rodrigo-Torres Lidia"/>
            <person name="Arahal R.David."/>
        </authorList>
    </citation>
    <scope>NUCLEOTIDE SEQUENCE [LARGE SCALE GENOMIC DNA]</scope>
    <source>
        <strain evidence="3">CECT 7735</strain>
    </source>
</reference>
<evidence type="ECO:0000256" key="1">
    <source>
        <dbReference type="SAM" id="Coils"/>
    </source>
</evidence>
<proteinExistence type="predicted"/>
<dbReference type="GO" id="GO:0006302">
    <property type="term" value="P:double-strand break repair"/>
    <property type="evidence" value="ECO:0007669"/>
    <property type="project" value="TreeGrafter"/>
</dbReference>
<feature type="coiled-coil region" evidence="1">
    <location>
        <begin position="295"/>
        <end position="336"/>
    </location>
</feature>
<dbReference type="EMBL" id="CYTW01000001">
    <property type="protein sequence ID" value="CUJ83619.1"/>
    <property type="molecule type" value="Genomic_DNA"/>
</dbReference>
<dbReference type="PANTHER" id="PTHR32182:SF0">
    <property type="entry name" value="DNA REPLICATION AND REPAIR PROTEIN RECF"/>
    <property type="match status" value="1"/>
</dbReference>
<organism evidence="2 3">
    <name type="scientific">Shimia thalassica</name>
    <dbReference type="NCBI Taxonomy" id="1715693"/>
    <lineage>
        <taxon>Bacteria</taxon>
        <taxon>Pseudomonadati</taxon>
        <taxon>Pseudomonadota</taxon>
        <taxon>Alphaproteobacteria</taxon>
        <taxon>Rhodobacterales</taxon>
        <taxon>Roseobacteraceae</taxon>
    </lineage>
</organism>
<feature type="coiled-coil region" evidence="1">
    <location>
        <begin position="916"/>
        <end position="943"/>
    </location>
</feature>
<gene>
    <name evidence="2" type="ORF">PH7735_00285</name>
</gene>
<evidence type="ECO:0000313" key="2">
    <source>
        <dbReference type="EMBL" id="CUJ83619.1"/>
    </source>
</evidence>
<keyword evidence="1" id="KW-0175">Coiled coil</keyword>
<evidence type="ECO:0000313" key="3">
    <source>
        <dbReference type="Proteomes" id="UP000051870"/>
    </source>
</evidence>
<dbReference type="PANTHER" id="PTHR32182">
    <property type="entry name" value="DNA REPLICATION AND REPAIR PROTEIN RECF"/>
    <property type="match status" value="1"/>
</dbReference>
<dbReference type="GO" id="GO:0000731">
    <property type="term" value="P:DNA synthesis involved in DNA repair"/>
    <property type="evidence" value="ECO:0007669"/>
    <property type="project" value="TreeGrafter"/>
</dbReference>
<dbReference type="Pfam" id="PF13555">
    <property type="entry name" value="AAA_29"/>
    <property type="match status" value="1"/>
</dbReference>
<dbReference type="InterPro" id="IPR027417">
    <property type="entry name" value="P-loop_NTPase"/>
</dbReference>
<dbReference type="SUPFAM" id="SSF52540">
    <property type="entry name" value="P-loop containing nucleoside triphosphate hydrolases"/>
    <property type="match status" value="1"/>
</dbReference>
<dbReference type="Gene3D" id="3.40.50.300">
    <property type="entry name" value="P-loop containing nucleotide triphosphate hydrolases"/>
    <property type="match status" value="2"/>
</dbReference>